<dbReference type="Pfam" id="PF24551">
    <property type="entry name" value="SH3_Rv0428c"/>
    <property type="match status" value="1"/>
</dbReference>
<dbReference type="InterPro" id="IPR056934">
    <property type="entry name" value="SH3_Rv0428c"/>
</dbReference>
<reference evidence="2 3" key="1">
    <citation type="submission" date="2018-11" db="EMBL/GenBank/DDBJ databases">
        <title>Complete genome sequence of Nocardioides baekrokdamisoli strain KCTC 39748.</title>
        <authorList>
            <person name="Kang S.W."/>
            <person name="Lee K.C."/>
            <person name="Kim K.K."/>
            <person name="Kim J.S."/>
            <person name="Kim D.S."/>
            <person name="Ko S.H."/>
            <person name="Yang S.H."/>
            <person name="Shin Y.K."/>
            <person name="Lee J.S."/>
        </authorList>
    </citation>
    <scope>NUCLEOTIDE SEQUENCE [LARGE SCALE GENOMIC DNA]</scope>
    <source>
        <strain evidence="2 3">KCTC 39748</strain>
    </source>
</reference>
<dbReference type="EMBL" id="AP019307">
    <property type="protein sequence ID" value="BBH16728.1"/>
    <property type="molecule type" value="Genomic_DNA"/>
</dbReference>
<evidence type="ECO:0000313" key="3">
    <source>
        <dbReference type="Proteomes" id="UP000271573"/>
    </source>
</evidence>
<proteinExistence type="predicted"/>
<organism evidence="2 3">
    <name type="scientific">Nocardioides baekrokdamisoli</name>
    <dbReference type="NCBI Taxonomy" id="1804624"/>
    <lineage>
        <taxon>Bacteria</taxon>
        <taxon>Bacillati</taxon>
        <taxon>Actinomycetota</taxon>
        <taxon>Actinomycetes</taxon>
        <taxon>Propionibacteriales</taxon>
        <taxon>Nocardioidaceae</taxon>
        <taxon>Nocardioides</taxon>
    </lineage>
</organism>
<dbReference type="AlphaFoldDB" id="A0A3G9IZG2"/>
<dbReference type="Proteomes" id="UP000271573">
    <property type="component" value="Chromosome"/>
</dbReference>
<evidence type="ECO:0000313" key="2">
    <source>
        <dbReference type="EMBL" id="BBH16728.1"/>
    </source>
</evidence>
<keyword evidence="3" id="KW-1185">Reference proteome</keyword>
<feature type="domain" description="Histone acetyltransferase Rv0428c-like SH3" evidence="1">
    <location>
        <begin position="15"/>
        <end position="73"/>
    </location>
</feature>
<evidence type="ECO:0000259" key="1">
    <source>
        <dbReference type="Pfam" id="PF24551"/>
    </source>
</evidence>
<accession>A0A3G9IZG2</accession>
<sequence length="92" mass="9778">MVNLPPTPLLGPDCVGLRVVVRSIVPGETGPTGGPAFTDVIGICTEWTDQDCVITRSTGEVVRVPRALIVAGKPAPAFERKRRDAGTERDQP</sequence>
<name>A0A3G9IZG2_9ACTN</name>
<gene>
    <name evidence="2" type="ORF">Back2_10150</name>
</gene>
<protein>
    <recommendedName>
        <fullName evidence="1">Histone acetyltransferase Rv0428c-like SH3 domain-containing protein</fullName>
    </recommendedName>
</protein>
<dbReference type="KEGG" id="nbe:Back2_10150"/>